<organism evidence="9 10">
    <name type="scientific">Cyberlindnera fabianii</name>
    <name type="common">Yeast</name>
    <name type="synonym">Hansenula fabianii</name>
    <dbReference type="NCBI Taxonomy" id="36022"/>
    <lineage>
        <taxon>Eukaryota</taxon>
        <taxon>Fungi</taxon>
        <taxon>Dikarya</taxon>
        <taxon>Ascomycota</taxon>
        <taxon>Saccharomycotina</taxon>
        <taxon>Saccharomycetes</taxon>
        <taxon>Phaffomycetales</taxon>
        <taxon>Phaffomycetaceae</taxon>
        <taxon>Cyberlindnera</taxon>
    </lineage>
</organism>
<dbReference type="GO" id="GO:0008270">
    <property type="term" value="F:zinc ion binding"/>
    <property type="evidence" value="ECO:0007669"/>
    <property type="project" value="InterPro"/>
</dbReference>
<dbReference type="STRING" id="36022.A0A1V2LCH3"/>
<keyword evidence="3" id="KW-0238">DNA-binding</keyword>
<feature type="domain" description="Xylanolytic transcriptional activator regulatory" evidence="8">
    <location>
        <begin position="266"/>
        <end position="486"/>
    </location>
</feature>
<keyword evidence="7" id="KW-0812">Transmembrane</keyword>
<gene>
    <name evidence="9" type="ORF">BON22_0197</name>
</gene>
<dbReference type="Proteomes" id="UP000189513">
    <property type="component" value="Unassembled WGS sequence"/>
</dbReference>
<evidence type="ECO:0000256" key="1">
    <source>
        <dbReference type="ARBA" id="ARBA00022833"/>
    </source>
</evidence>
<dbReference type="InterPro" id="IPR050675">
    <property type="entry name" value="OAF3"/>
</dbReference>
<dbReference type="Pfam" id="PF04082">
    <property type="entry name" value="Fungal_trans"/>
    <property type="match status" value="1"/>
</dbReference>
<sequence length="905" mass="103375">MLIDVLNTQNDRCLVVIDVTVTFRVILWYGRVRLTVAISMLGIVRRFLICIVIGIVFFCDQIKPICGACRKRKDPHMCHYEEAQWSVHLGNNNETLVGSPSNGSSLPHRAPYNSELQALNERIRSLEAALHQKGSPISPQTSTSSGSATYYPHPPSADDYEIMNFQKNHYEVHGMPTQGSLSWVSLLRKDVYLNCIHVSVKNRNRIMSQVQKKDTKDMAFKNKFTNQTDLNAKLQEQCKHIDKNKPLSEHIKETLVDQKLIWLLVDRFFDSELYFIMPILERAEFCKQLTGVIGRRDSETGLKWSLTKKVQYTTIGILIIIMRLASLSLYNAGKAIQRELTAEDKYILEHPVSESIMRIAEKCYREIQSFRHIKLDIFQFCLMMRHYEFYAPEECDCSTATTTDRLGQMFQMALQNSANRDPSKTGVPLKTRNLIRRLWYSVVHLDFYQLMICGAPSIISQNCYDTEFPHLDESETPFDYQIDKTFADRQKLYDICRPFLDLILNVREAPTVTQVKKYLGPIEEFHRTLPSIEVIMAKPSDTVIQRSQKIRYFHLLVDVVSFLNMIYYHFFLHYNSKKNIELSMFYMTSMLKNCASIYPAIQFFDPANKEFDLNKHFGCAVAVIQKIELALHRIIQIIFTLASRMKAYKTMVKNGEDSIFALIDQIAQNATGSMKHVIRGFDKISDYYYHAWVVSKCHTFITDKVLKMEKGPLGIITTTDVQFIATLKKEMFKDESIFMFSKDDFQSILNALDGVHSIDELQSQQESPANTDMLSEKDKHWLEQIIQDMSTQSTSIDAQFPFDGSFNFTNADMNAWDTIMNENIGDSSNGELSNGGSISANSESGASISTIPTDTGLLSRPQTQVPLGNLQFPPSTPASAAVGAAGASNFDEFMYQYSTQNSMGL</sequence>
<dbReference type="GO" id="GO:0000981">
    <property type="term" value="F:DNA-binding transcription factor activity, RNA polymerase II-specific"/>
    <property type="evidence" value="ECO:0007669"/>
    <property type="project" value="TreeGrafter"/>
</dbReference>
<feature type="region of interest" description="Disordered" evidence="6">
    <location>
        <begin position="827"/>
        <end position="850"/>
    </location>
</feature>
<evidence type="ECO:0000256" key="3">
    <source>
        <dbReference type="ARBA" id="ARBA00023125"/>
    </source>
</evidence>
<comment type="caution">
    <text evidence="9">The sequence shown here is derived from an EMBL/GenBank/DDBJ whole genome shotgun (WGS) entry which is preliminary data.</text>
</comment>
<accession>A0A1V2LCH3</accession>
<dbReference type="VEuPathDB" id="FungiDB:BON22_0197"/>
<keyword evidence="1" id="KW-0862">Zinc</keyword>
<name>A0A1V2LCH3_CYBFA</name>
<protein>
    <submittedName>
        <fullName evidence="9">Multidrug resistance regulator 1</fullName>
    </submittedName>
</protein>
<evidence type="ECO:0000256" key="6">
    <source>
        <dbReference type="SAM" id="MobiDB-lite"/>
    </source>
</evidence>
<proteinExistence type="predicted"/>
<reference evidence="10" key="1">
    <citation type="journal article" date="2017" name="Genome Announc.">
        <title>Genome sequences of Cyberlindnera fabianii 65, Pichia kudriavzevii 129, and Saccharomyces cerevisiae 131 isolated from fermented masau fruits in Zimbabwe.</title>
        <authorList>
            <person name="van Rijswijck I.M.H."/>
            <person name="Derks M.F.L."/>
            <person name="Abee T."/>
            <person name="de Ridder D."/>
            <person name="Smid E.J."/>
        </authorList>
    </citation>
    <scope>NUCLEOTIDE SEQUENCE [LARGE SCALE GENOMIC DNA]</scope>
    <source>
        <strain evidence="10">65</strain>
    </source>
</reference>
<evidence type="ECO:0000313" key="9">
    <source>
        <dbReference type="EMBL" id="ONH69558.1"/>
    </source>
</evidence>
<dbReference type="InterPro" id="IPR007219">
    <property type="entry name" value="XnlR_reg_dom"/>
</dbReference>
<feature type="compositionally biased region" description="Polar residues" evidence="6">
    <location>
        <begin position="135"/>
        <end position="148"/>
    </location>
</feature>
<feature type="region of interest" description="Disordered" evidence="6">
    <location>
        <begin position="131"/>
        <end position="152"/>
    </location>
</feature>
<dbReference type="PANTHER" id="PTHR31069">
    <property type="entry name" value="OLEATE-ACTIVATED TRANSCRIPTION FACTOR 1-RELATED"/>
    <property type="match status" value="1"/>
</dbReference>
<dbReference type="CDD" id="cd12148">
    <property type="entry name" value="fungal_TF_MHR"/>
    <property type="match status" value="1"/>
</dbReference>
<dbReference type="GO" id="GO:0000978">
    <property type="term" value="F:RNA polymerase II cis-regulatory region sequence-specific DNA binding"/>
    <property type="evidence" value="ECO:0007669"/>
    <property type="project" value="TreeGrafter"/>
</dbReference>
<keyword evidence="2" id="KW-0805">Transcription regulation</keyword>
<dbReference type="PANTHER" id="PTHR31069:SF12">
    <property type="entry name" value="TRANSCRIPTION FACTOR DOMAIN-CONTAINING PROTEIN"/>
    <property type="match status" value="1"/>
</dbReference>
<keyword evidence="7" id="KW-0472">Membrane</keyword>
<keyword evidence="5" id="KW-0539">Nucleus</keyword>
<keyword evidence="7" id="KW-1133">Transmembrane helix</keyword>
<evidence type="ECO:0000256" key="7">
    <source>
        <dbReference type="SAM" id="Phobius"/>
    </source>
</evidence>
<evidence type="ECO:0000313" key="10">
    <source>
        <dbReference type="Proteomes" id="UP000189513"/>
    </source>
</evidence>
<dbReference type="AlphaFoldDB" id="A0A1V2LCH3"/>
<dbReference type="GO" id="GO:0005634">
    <property type="term" value="C:nucleus"/>
    <property type="evidence" value="ECO:0007669"/>
    <property type="project" value="TreeGrafter"/>
</dbReference>
<evidence type="ECO:0000256" key="4">
    <source>
        <dbReference type="ARBA" id="ARBA00023163"/>
    </source>
</evidence>
<evidence type="ECO:0000259" key="8">
    <source>
        <dbReference type="Pfam" id="PF04082"/>
    </source>
</evidence>
<dbReference type="GO" id="GO:0006351">
    <property type="term" value="P:DNA-templated transcription"/>
    <property type="evidence" value="ECO:0007669"/>
    <property type="project" value="InterPro"/>
</dbReference>
<evidence type="ECO:0000256" key="5">
    <source>
        <dbReference type="ARBA" id="ARBA00023242"/>
    </source>
</evidence>
<feature type="transmembrane region" description="Helical" evidence="7">
    <location>
        <begin position="34"/>
        <end position="58"/>
    </location>
</feature>
<dbReference type="GO" id="GO:0045944">
    <property type="term" value="P:positive regulation of transcription by RNA polymerase II"/>
    <property type="evidence" value="ECO:0007669"/>
    <property type="project" value="TreeGrafter"/>
</dbReference>
<keyword evidence="10" id="KW-1185">Reference proteome</keyword>
<dbReference type="OMA" id="IEVIMAK"/>
<dbReference type="EMBL" id="MPUK01000001">
    <property type="protein sequence ID" value="ONH69558.1"/>
    <property type="molecule type" value="Genomic_DNA"/>
</dbReference>
<evidence type="ECO:0000256" key="2">
    <source>
        <dbReference type="ARBA" id="ARBA00023015"/>
    </source>
</evidence>
<keyword evidence="4" id="KW-0804">Transcription</keyword>